<reference evidence="1" key="1">
    <citation type="submission" date="2021-06" db="EMBL/GenBank/DDBJ databases">
        <authorList>
            <person name="Kallberg Y."/>
            <person name="Tangrot J."/>
            <person name="Rosling A."/>
        </authorList>
    </citation>
    <scope>NUCLEOTIDE SEQUENCE</scope>
    <source>
        <strain evidence="1">FL966</strain>
    </source>
</reference>
<dbReference type="OrthoDB" id="2372838at2759"/>
<name>A0A9N9KG40_9GLOM</name>
<organism evidence="1 2">
    <name type="scientific">Cetraspora pellucida</name>
    <dbReference type="NCBI Taxonomy" id="1433469"/>
    <lineage>
        <taxon>Eukaryota</taxon>
        <taxon>Fungi</taxon>
        <taxon>Fungi incertae sedis</taxon>
        <taxon>Mucoromycota</taxon>
        <taxon>Glomeromycotina</taxon>
        <taxon>Glomeromycetes</taxon>
        <taxon>Diversisporales</taxon>
        <taxon>Gigasporaceae</taxon>
        <taxon>Cetraspora</taxon>
    </lineage>
</organism>
<proteinExistence type="predicted"/>
<feature type="non-terminal residue" evidence="1">
    <location>
        <position position="1"/>
    </location>
</feature>
<dbReference type="AlphaFoldDB" id="A0A9N9KG40"/>
<comment type="caution">
    <text evidence="1">The sequence shown here is derived from an EMBL/GenBank/DDBJ whole genome shotgun (WGS) entry which is preliminary data.</text>
</comment>
<sequence length="79" mass="8597">FALECNAGGGNTTQNEIADAFCKGSEGMGWVCANTNPGQNTCVYGCHNNNDCLSNNCDKTYPVVTDIVFILYHPKFKKK</sequence>
<protein>
    <submittedName>
        <fullName evidence="1">9742_t:CDS:1</fullName>
    </submittedName>
</protein>
<gene>
    <name evidence="1" type="ORF">CPELLU_LOCUS20003</name>
</gene>
<feature type="non-terminal residue" evidence="1">
    <location>
        <position position="79"/>
    </location>
</feature>
<dbReference type="EMBL" id="CAJVQA010054416">
    <property type="protein sequence ID" value="CAG8824507.1"/>
    <property type="molecule type" value="Genomic_DNA"/>
</dbReference>
<evidence type="ECO:0000313" key="2">
    <source>
        <dbReference type="Proteomes" id="UP000789759"/>
    </source>
</evidence>
<keyword evidence="2" id="KW-1185">Reference proteome</keyword>
<accession>A0A9N9KG40</accession>
<dbReference type="Proteomes" id="UP000789759">
    <property type="component" value="Unassembled WGS sequence"/>
</dbReference>
<evidence type="ECO:0000313" key="1">
    <source>
        <dbReference type="EMBL" id="CAG8824507.1"/>
    </source>
</evidence>